<gene>
    <name evidence="2" type="ORF">A2Z33_03985</name>
</gene>
<dbReference type="AlphaFoldDB" id="A0A1F5YWK3"/>
<keyword evidence="1" id="KW-0472">Membrane</keyword>
<accession>A0A1F5YWK3</accession>
<proteinExistence type="predicted"/>
<keyword evidence="1" id="KW-0812">Transmembrane</keyword>
<feature type="transmembrane region" description="Helical" evidence="1">
    <location>
        <begin position="6"/>
        <end position="25"/>
    </location>
</feature>
<dbReference type="STRING" id="1798374.A2Z33_03985"/>
<comment type="caution">
    <text evidence="2">The sequence shown here is derived from an EMBL/GenBank/DDBJ whole genome shotgun (WGS) entry which is preliminary data.</text>
</comment>
<keyword evidence="1" id="KW-1133">Transmembrane helix</keyword>
<dbReference type="EMBL" id="MFJD01000004">
    <property type="protein sequence ID" value="OGG04282.1"/>
    <property type="molecule type" value="Genomic_DNA"/>
</dbReference>
<evidence type="ECO:0000256" key="1">
    <source>
        <dbReference type="SAM" id="Phobius"/>
    </source>
</evidence>
<evidence type="ECO:0000313" key="2">
    <source>
        <dbReference type="EMBL" id="OGG04282.1"/>
    </source>
</evidence>
<protein>
    <submittedName>
        <fullName evidence="2">Uncharacterized protein</fullName>
    </submittedName>
</protein>
<reference evidence="2 3" key="1">
    <citation type="journal article" date="2016" name="Nat. Commun.">
        <title>Thousands of microbial genomes shed light on interconnected biogeochemical processes in an aquifer system.</title>
        <authorList>
            <person name="Anantharaman K."/>
            <person name="Brown C.T."/>
            <person name="Hug L.A."/>
            <person name="Sharon I."/>
            <person name="Castelle C.J."/>
            <person name="Probst A.J."/>
            <person name="Thomas B.C."/>
            <person name="Singh A."/>
            <person name="Wilkins M.J."/>
            <person name="Karaoz U."/>
            <person name="Brodie E.L."/>
            <person name="Williams K.H."/>
            <person name="Hubbard S.S."/>
            <person name="Banfield J.F."/>
        </authorList>
    </citation>
    <scope>NUCLEOTIDE SEQUENCE [LARGE SCALE GENOMIC DNA]</scope>
</reference>
<name>A0A1F5YWK3_9BACT</name>
<feature type="transmembrane region" description="Helical" evidence="1">
    <location>
        <begin position="64"/>
        <end position="94"/>
    </location>
</feature>
<feature type="transmembrane region" description="Helical" evidence="1">
    <location>
        <begin position="32"/>
        <end position="52"/>
    </location>
</feature>
<sequence>MLIVLNALAFSSIFYVIHLVIVRFLPPEKIYIWPIMLYVASSVISILIYFPFFRYITIAAYYPLFAQLIILIGALILYTLIIGVYVLVVFGALLESAIRIRLLAVIANAGYKGITAAQILKTYNTDTIIRKRINRMLVSGIIAGSDKSYMIKKNSLPLYFNGYAVIILNRLYHKSWT</sequence>
<organism evidence="2 3">
    <name type="scientific">Candidatus Gottesmanbacteria bacterium RBG_16_52_11</name>
    <dbReference type="NCBI Taxonomy" id="1798374"/>
    <lineage>
        <taxon>Bacteria</taxon>
        <taxon>Candidatus Gottesmaniibacteriota</taxon>
    </lineage>
</organism>
<evidence type="ECO:0000313" key="3">
    <source>
        <dbReference type="Proteomes" id="UP000178448"/>
    </source>
</evidence>
<dbReference type="Proteomes" id="UP000178448">
    <property type="component" value="Unassembled WGS sequence"/>
</dbReference>